<dbReference type="AlphaFoldDB" id="A0A401IV00"/>
<dbReference type="Pfam" id="PF00990">
    <property type="entry name" value="GGDEF"/>
    <property type="match status" value="1"/>
</dbReference>
<comment type="caution">
    <text evidence="3">The sequence shown here is derived from an EMBL/GenBank/DDBJ whole genome shotgun (WGS) entry which is preliminary data.</text>
</comment>
<feature type="transmembrane region" description="Helical" evidence="1">
    <location>
        <begin position="92"/>
        <end position="110"/>
    </location>
</feature>
<keyword evidence="1" id="KW-1133">Transmembrane helix</keyword>
<dbReference type="InterPro" id="IPR029787">
    <property type="entry name" value="Nucleotide_cyclase"/>
</dbReference>
<accession>A0A401IV00</accession>
<dbReference type="SUPFAM" id="SSF55073">
    <property type="entry name" value="Nucleotide cyclase"/>
    <property type="match status" value="1"/>
</dbReference>
<dbReference type="EMBL" id="BFFP01000031">
    <property type="protein sequence ID" value="GBG95317.1"/>
    <property type="molecule type" value="Genomic_DNA"/>
</dbReference>
<feature type="domain" description="GGDEF" evidence="2">
    <location>
        <begin position="133"/>
        <end position="280"/>
    </location>
</feature>
<keyword evidence="4" id="KW-1185">Reference proteome</keyword>
<keyword evidence="1" id="KW-0812">Transmembrane</keyword>
<evidence type="ECO:0000259" key="2">
    <source>
        <dbReference type="Pfam" id="PF00990"/>
    </source>
</evidence>
<evidence type="ECO:0000313" key="4">
    <source>
        <dbReference type="Proteomes" id="UP000286848"/>
    </source>
</evidence>
<feature type="transmembrane region" description="Helical" evidence="1">
    <location>
        <begin position="15"/>
        <end position="32"/>
    </location>
</feature>
<proteinExistence type="predicted"/>
<reference evidence="3 4" key="1">
    <citation type="journal article" date="2019" name="Int. J. Syst. Evol. Microbiol.">
        <title>Lactobacillus salitolerans sp. nov., a novel lactic acid bacterium isolated from spent mushroom substrates.</title>
        <authorList>
            <person name="Tohno M."/>
            <person name="Tanizawa Y."/>
            <person name="Kojima Y."/>
            <person name="Sakamoto M."/>
            <person name="Nakamura Y."/>
            <person name="Ohkuma M."/>
            <person name="Kobayashi H."/>
        </authorList>
    </citation>
    <scope>NUCLEOTIDE SEQUENCE [LARGE SCALE GENOMIC DNA]</scope>
    <source>
        <strain evidence="3 4">YK43</strain>
    </source>
</reference>
<dbReference type="InterPro" id="IPR000160">
    <property type="entry name" value="GGDEF_dom"/>
</dbReference>
<gene>
    <name evidence="3" type="ORF">LFYK43_17760</name>
</gene>
<keyword evidence="1" id="KW-0472">Membrane</keyword>
<dbReference type="OrthoDB" id="2157599at2"/>
<dbReference type="Gene3D" id="3.30.70.270">
    <property type="match status" value="1"/>
</dbReference>
<organism evidence="3 4">
    <name type="scientific">Ligilactobacillus salitolerans</name>
    <dbReference type="NCBI Taxonomy" id="1808352"/>
    <lineage>
        <taxon>Bacteria</taxon>
        <taxon>Bacillati</taxon>
        <taxon>Bacillota</taxon>
        <taxon>Bacilli</taxon>
        <taxon>Lactobacillales</taxon>
        <taxon>Lactobacillaceae</taxon>
        <taxon>Ligilactobacillus</taxon>
    </lineage>
</organism>
<evidence type="ECO:0000313" key="3">
    <source>
        <dbReference type="EMBL" id="GBG95317.1"/>
    </source>
</evidence>
<evidence type="ECO:0000256" key="1">
    <source>
        <dbReference type="SAM" id="Phobius"/>
    </source>
</evidence>
<dbReference type="Proteomes" id="UP000286848">
    <property type="component" value="Unassembled WGS sequence"/>
</dbReference>
<dbReference type="InterPro" id="IPR043128">
    <property type="entry name" value="Rev_trsase/Diguanyl_cyclase"/>
</dbReference>
<name>A0A401IV00_9LACO</name>
<protein>
    <submittedName>
        <fullName evidence="3">Diguanylate cyclase</fullName>
    </submittedName>
</protein>
<sequence length="285" mass="32527">MKKKTLKNLSLQTDVWLLVFMALFAATAILMTMSAHLLVNTVFIGILAALLLLTYFYGIVAGLIGNFAFIFVQAVLMIYYNTQAHVSLPLELSFWLFLPLLLCVALYFFTQDVCALQEQNRELKTSLVEHGAFDSQTNLRTTNAYLQDAQVAIENNYRFDLPVTLMVFRIRYYEEIRRLLSDQRLEKLLLQLSQTVDGATRTNDLAYFLDDQVPTWGVLLYTDKAGAQIAGERVKQKLDESLSSAAENKQLNITLTMGVVSWDEQEMKEPYDLVRGALKEMEYDV</sequence>
<dbReference type="RefSeq" id="WP_124977515.1">
    <property type="nucleotide sequence ID" value="NZ_BFFP01000031.1"/>
</dbReference>